<feature type="domain" description="Transposase IS204/IS1001/IS1096/IS1165 DDE" evidence="1">
    <location>
        <begin position="6"/>
        <end position="206"/>
    </location>
</feature>
<dbReference type="RefSeq" id="WP_084604171.1">
    <property type="nucleotide sequence ID" value="NZ_FQXR01000005.1"/>
</dbReference>
<dbReference type="InterPro" id="IPR002560">
    <property type="entry name" value="Transposase_DDE"/>
</dbReference>
<feature type="domain" description="Transposase IS204/IS1001/IS1096/IS1165 DDE" evidence="1">
    <location>
        <begin position="294"/>
        <end position="358"/>
    </location>
</feature>
<evidence type="ECO:0000313" key="2">
    <source>
        <dbReference type="EMBL" id="SHH84346.1"/>
    </source>
</evidence>
<dbReference type="PANTHER" id="PTHR33498">
    <property type="entry name" value="TRANSPOSASE FOR INSERTION SEQUENCE ELEMENT IS1557"/>
    <property type="match status" value="1"/>
</dbReference>
<dbReference type="Proteomes" id="UP000184389">
    <property type="component" value="Unassembled WGS sequence"/>
</dbReference>
<sequence>MILPLKKHHYGTVIVNLDTGKIIDILDTRDPDEIQKALSEYPNLHTISRDRGYSYKVVSKECDHIADRFHLIMNLSEAISKEIKSKIPMYINITKERNEIISIDSKDVKIEYTDKQKEKQKLILEIKKESAKGKSDRSIAKEYGIDRRTVAKYINVTDVEGSSVYNTSNRNYSYLDSYKDEITKLYSLNQNASEVYRILKGREISLTYSNLKHYISKIKDSDMIKENNGIKCQGIEKISRSQVIKYIFNWKYNEEITIYIDEILEIYPLLKLYKMFYQRFREYLINLNTLCFVNLINSKYEDSCINKFIAPLKTDLEAVINAASYGISNGITEGSVNKIKQIKRDMYGRASYELLRKKVIYQSLFS</sequence>
<organism evidence="2 3">
    <name type="scientific">Sporanaerobacter acetigenes DSM 13106</name>
    <dbReference type="NCBI Taxonomy" id="1123281"/>
    <lineage>
        <taxon>Bacteria</taxon>
        <taxon>Bacillati</taxon>
        <taxon>Bacillota</taxon>
        <taxon>Tissierellia</taxon>
        <taxon>Tissierellales</taxon>
        <taxon>Sporanaerobacteraceae</taxon>
        <taxon>Sporanaerobacter</taxon>
    </lineage>
</organism>
<proteinExistence type="predicted"/>
<dbReference type="AlphaFoldDB" id="A0A1M5WA39"/>
<gene>
    <name evidence="2" type="ORF">SAMN02745180_01141</name>
</gene>
<reference evidence="2 3" key="1">
    <citation type="submission" date="2016-11" db="EMBL/GenBank/DDBJ databases">
        <authorList>
            <person name="Jaros S."/>
            <person name="Januszkiewicz K."/>
            <person name="Wedrychowicz H."/>
        </authorList>
    </citation>
    <scope>NUCLEOTIDE SEQUENCE [LARGE SCALE GENOMIC DNA]</scope>
    <source>
        <strain evidence="2 3">DSM 13106</strain>
    </source>
</reference>
<accession>A0A1M5WA39</accession>
<protein>
    <submittedName>
        <fullName evidence="2">Transposase and inactivated derivatives</fullName>
    </submittedName>
</protein>
<dbReference type="InterPro" id="IPR047951">
    <property type="entry name" value="Transpos_ISL3"/>
</dbReference>
<name>A0A1M5WA39_9FIRM</name>
<dbReference type="EMBL" id="FQXR01000005">
    <property type="protein sequence ID" value="SHH84346.1"/>
    <property type="molecule type" value="Genomic_DNA"/>
</dbReference>
<keyword evidence="3" id="KW-1185">Reference proteome</keyword>
<evidence type="ECO:0000259" key="1">
    <source>
        <dbReference type="Pfam" id="PF01610"/>
    </source>
</evidence>
<dbReference type="Pfam" id="PF01610">
    <property type="entry name" value="DDE_Tnp_ISL3"/>
    <property type="match status" value="2"/>
</dbReference>
<dbReference type="STRING" id="1123281.SAMN02745180_01141"/>
<evidence type="ECO:0000313" key="3">
    <source>
        <dbReference type="Proteomes" id="UP000184389"/>
    </source>
</evidence>
<dbReference type="PANTHER" id="PTHR33498:SF1">
    <property type="entry name" value="TRANSPOSASE FOR INSERTION SEQUENCE ELEMENT IS1557"/>
    <property type="match status" value="1"/>
</dbReference>